<dbReference type="GO" id="GO:0016020">
    <property type="term" value="C:membrane"/>
    <property type="evidence" value="ECO:0007669"/>
    <property type="project" value="TreeGrafter"/>
</dbReference>
<dbReference type="SUPFAM" id="SSF52218">
    <property type="entry name" value="Flavoproteins"/>
    <property type="match status" value="2"/>
</dbReference>
<dbReference type="InterPro" id="IPR029039">
    <property type="entry name" value="Flavoprotein-like_sf"/>
</dbReference>
<gene>
    <name evidence="3" type="primary">ALTA7</name>
    <name evidence="3" type="ORF">AK812_SmicGene16996</name>
</gene>
<comment type="caution">
    <text evidence="3">The sequence shown here is derived from an EMBL/GenBank/DDBJ whole genome shotgun (WGS) entry which is preliminary data.</text>
</comment>
<dbReference type="EMBL" id="LSRX01000331">
    <property type="protein sequence ID" value="OLQ00328.1"/>
    <property type="molecule type" value="Genomic_DNA"/>
</dbReference>
<dbReference type="OrthoDB" id="504689at2759"/>
<keyword evidence="4" id="KW-1185">Reference proteome</keyword>
<dbReference type="GO" id="GO:0003955">
    <property type="term" value="F:NAD(P)H dehydrogenase (quinone) activity"/>
    <property type="evidence" value="ECO:0007669"/>
    <property type="project" value="InterPro"/>
</dbReference>
<evidence type="ECO:0000256" key="1">
    <source>
        <dbReference type="ARBA" id="ARBA00006961"/>
    </source>
</evidence>
<dbReference type="Gene3D" id="3.40.50.360">
    <property type="match status" value="2"/>
</dbReference>
<dbReference type="PANTHER" id="PTHR30546:SF23">
    <property type="entry name" value="FLAVOPROTEIN-LIKE PROTEIN YCP4-RELATED"/>
    <property type="match status" value="1"/>
</dbReference>
<feature type="domain" description="Flavodoxin-like" evidence="2">
    <location>
        <begin position="261"/>
        <end position="450"/>
    </location>
</feature>
<comment type="similarity">
    <text evidence="1">Belongs to the WrbA family.</text>
</comment>
<dbReference type="NCBIfam" id="TIGR01755">
    <property type="entry name" value="flav_wrbA"/>
    <property type="match status" value="2"/>
</dbReference>
<evidence type="ECO:0000313" key="3">
    <source>
        <dbReference type="EMBL" id="OLQ00328.1"/>
    </source>
</evidence>
<dbReference type="InterPro" id="IPR010089">
    <property type="entry name" value="Flavoprotein_WrbA-like"/>
</dbReference>
<organism evidence="3 4">
    <name type="scientific">Symbiodinium microadriaticum</name>
    <name type="common">Dinoflagellate</name>
    <name type="synonym">Zooxanthella microadriatica</name>
    <dbReference type="NCBI Taxonomy" id="2951"/>
    <lineage>
        <taxon>Eukaryota</taxon>
        <taxon>Sar</taxon>
        <taxon>Alveolata</taxon>
        <taxon>Dinophyceae</taxon>
        <taxon>Suessiales</taxon>
        <taxon>Symbiodiniaceae</taxon>
        <taxon>Symbiodinium</taxon>
    </lineage>
</organism>
<name>A0A1Q9DYS7_SYMMI</name>
<dbReference type="InterPro" id="IPR005025">
    <property type="entry name" value="FMN_Rdtase-like_dom"/>
</dbReference>
<feature type="domain" description="Flavodoxin-like" evidence="2">
    <location>
        <begin position="52"/>
        <end position="243"/>
    </location>
</feature>
<accession>A0A1Q9DYS7</accession>
<dbReference type="PANTHER" id="PTHR30546">
    <property type="entry name" value="FLAVODOXIN-RELATED PROTEIN WRBA-RELATED"/>
    <property type="match status" value="1"/>
</dbReference>
<dbReference type="Proteomes" id="UP000186817">
    <property type="component" value="Unassembled WGS sequence"/>
</dbReference>
<dbReference type="Pfam" id="PF03358">
    <property type="entry name" value="FMN_red"/>
    <property type="match status" value="2"/>
</dbReference>
<proteinExistence type="inferred from homology"/>
<dbReference type="InterPro" id="IPR008254">
    <property type="entry name" value="Flavodoxin/NO_synth"/>
</dbReference>
<dbReference type="FunFam" id="3.40.50.360:FF:000001">
    <property type="entry name" value="NAD(P)H dehydrogenase (Quinone) FQR1-like"/>
    <property type="match status" value="2"/>
</dbReference>
<dbReference type="PROSITE" id="PS50902">
    <property type="entry name" value="FLAVODOXIN_LIKE"/>
    <property type="match status" value="2"/>
</dbReference>
<reference evidence="3 4" key="1">
    <citation type="submission" date="2016-02" db="EMBL/GenBank/DDBJ databases">
        <title>Genome analysis of coral dinoflagellate symbionts highlights evolutionary adaptations to a symbiotic lifestyle.</title>
        <authorList>
            <person name="Aranda M."/>
            <person name="Li Y."/>
            <person name="Liew Y.J."/>
            <person name="Baumgarten S."/>
            <person name="Simakov O."/>
            <person name="Wilson M."/>
            <person name="Piel J."/>
            <person name="Ashoor H."/>
            <person name="Bougouffa S."/>
            <person name="Bajic V.B."/>
            <person name="Ryu T."/>
            <person name="Ravasi T."/>
            <person name="Bayer T."/>
            <person name="Micklem G."/>
            <person name="Kim H."/>
            <person name="Bhak J."/>
            <person name="Lajeunesse T.C."/>
            <person name="Voolstra C.R."/>
        </authorList>
    </citation>
    <scope>NUCLEOTIDE SEQUENCE [LARGE SCALE GENOMIC DNA]</scope>
    <source>
        <strain evidence="3 4">CCMP2467</strain>
    </source>
</reference>
<evidence type="ECO:0000259" key="2">
    <source>
        <dbReference type="PROSITE" id="PS50902"/>
    </source>
</evidence>
<dbReference type="NCBIfam" id="NF002999">
    <property type="entry name" value="PRK03767.1"/>
    <property type="match status" value="2"/>
</dbReference>
<dbReference type="GO" id="GO:0010181">
    <property type="term" value="F:FMN binding"/>
    <property type="evidence" value="ECO:0007669"/>
    <property type="project" value="InterPro"/>
</dbReference>
<protein>
    <submittedName>
        <fullName evidence="3">Minor allergen Alt a 7</fullName>
    </submittedName>
</protein>
<sequence>MFVRRSVKAASEDDLKKLAEGMTAEDKQRLLGVLAQKATTLKAEKKASGVCVALIYYSMYGHMTDMCKEMKKCMEDSGVQVDMFQVAETLPDEALKAMGAPAKPGDIMTLDHASIGSLLPEYDGFVFGVPTRFGNMCGQIKSFFDSTGGLWMAQKLSGKMATMIVSTGTQNGGQETTHLQTVSSLVHHGLCYVPLGYRCGEEQFKMEVGGGSPWGASTIANGDGSRMPSEGEKKIVKAHAEAFAGVVKRSKQETPKKTAKMAIVYYSMYGHIKKMADTIAEAAKKEGLEVDLLQVAETLPEGVLGAMKAPPKADHTVIEHSNIEKLLDYDGIMFGLPTRFGQPAAQIKSFWDATGGLWGGGKLVGKLAASFVSTGTPQGGQETTHLTHLTNLVHHGMIFVPLGYSAPEIFNMDELHGGSPWGASCYAGPDGSREPSAIELAIASKQGQVFASKVKAMAVE</sequence>
<evidence type="ECO:0000313" key="4">
    <source>
        <dbReference type="Proteomes" id="UP000186817"/>
    </source>
</evidence>
<dbReference type="AlphaFoldDB" id="A0A1Q9DYS7"/>